<evidence type="ECO:0000313" key="2">
    <source>
        <dbReference type="Proteomes" id="UP000095463"/>
    </source>
</evidence>
<protein>
    <submittedName>
        <fullName evidence="1">Uncharacterized protein</fullName>
    </submittedName>
</protein>
<proteinExistence type="predicted"/>
<accession>A0A1E5XIY9</accession>
<dbReference type="Proteomes" id="UP000095463">
    <property type="component" value="Unassembled WGS sequence"/>
</dbReference>
<comment type="caution">
    <text evidence="1">The sequence shown here is derived from an EMBL/GenBank/DDBJ whole genome shotgun (WGS) entry which is preliminary data.</text>
</comment>
<dbReference type="EMBL" id="LAJE02000363">
    <property type="protein sequence ID" value="OEO28562.1"/>
    <property type="molecule type" value="Genomic_DNA"/>
</dbReference>
<gene>
    <name evidence="1" type="ORF">VW23_003725</name>
</gene>
<sequence>MSVVRYLAGVVAGLIIILASLTPTYAQDMETRVIVPDVPGGALFTGCYQVQQRLYGPYRMTFCLEQRGTYTVRGGGVRCDGRLTWSARGRDINIQLKRTSCGNGVAWSADRMTCRGGNLLPAFLAQIIVPDLPVLQTLRCTYTPSVSSERPTQITARRVD</sequence>
<dbReference type="RefSeq" id="WP_069912046.1">
    <property type="nucleotide sequence ID" value="NZ_LAJE02000363.1"/>
</dbReference>
<keyword evidence="2" id="KW-1185">Reference proteome</keyword>
<reference evidence="1 2" key="1">
    <citation type="journal article" date="2015" name="Genome Announc.">
        <title>Genome Assemblies of Three Soil-Associated Devosia species: D. insulae, D. limi, and D. soli.</title>
        <authorList>
            <person name="Hassan Y.I."/>
            <person name="Lepp D."/>
            <person name="Zhou T."/>
        </authorList>
    </citation>
    <scope>NUCLEOTIDE SEQUENCE [LARGE SCALE GENOMIC DNA]</scope>
    <source>
        <strain evidence="1 2">DS-56</strain>
    </source>
</reference>
<dbReference type="AlphaFoldDB" id="A0A1E5XIY9"/>
<organism evidence="1 2">
    <name type="scientific">Devosia insulae DS-56</name>
    <dbReference type="NCBI Taxonomy" id="1116389"/>
    <lineage>
        <taxon>Bacteria</taxon>
        <taxon>Pseudomonadati</taxon>
        <taxon>Pseudomonadota</taxon>
        <taxon>Alphaproteobacteria</taxon>
        <taxon>Hyphomicrobiales</taxon>
        <taxon>Devosiaceae</taxon>
        <taxon>Devosia</taxon>
    </lineage>
</organism>
<name>A0A1E5XIY9_9HYPH</name>
<evidence type="ECO:0000313" key="1">
    <source>
        <dbReference type="EMBL" id="OEO28562.1"/>
    </source>
</evidence>
<dbReference type="OrthoDB" id="7946343at2"/>